<evidence type="ECO:0000313" key="4">
    <source>
        <dbReference type="EMBL" id="KAL0258613.1"/>
    </source>
</evidence>
<dbReference type="SUPFAM" id="SSF49482">
    <property type="entry name" value="Aromatic compound dioxygenase"/>
    <property type="match status" value="1"/>
</dbReference>
<evidence type="ECO:0000259" key="3">
    <source>
        <dbReference type="Pfam" id="PF00775"/>
    </source>
</evidence>
<feature type="region of interest" description="Disordered" evidence="1">
    <location>
        <begin position="93"/>
        <end position="116"/>
    </location>
</feature>
<gene>
    <name evidence="4" type="ORF">SLS55_006110</name>
</gene>
<dbReference type="InterPro" id="IPR015889">
    <property type="entry name" value="Intradiol_dOase_core"/>
</dbReference>
<dbReference type="EMBL" id="JAJVCZ030000006">
    <property type="protein sequence ID" value="KAL0258613.1"/>
    <property type="molecule type" value="Genomic_DNA"/>
</dbReference>
<evidence type="ECO:0000256" key="1">
    <source>
        <dbReference type="SAM" id="MobiDB-lite"/>
    </source>
</evidence>
<dbReference type="Gene3D" id="2.60.130.10">
    <property type="entry name" value="Aromatic compound dioxygenase"/>
    <property type="match status" value="1"/>
</dbReference>
<proteinExistence type="predicted"/>
<name>A0ABR3CDA7_9PEZI</name>
<dbReference type="PANTHER" id="PTHR34315">
    <property type="match status" value="1"/>
</dbReference>
<sequence>MVQFRNTVALVAAFLAAQPVMGHAGHSLEHEIAARAAYLRHAPRDLSHCAEKLKARGVEQRAIERRSTKVQAMKAEVAAKKKAKRAMAASASSSAAAATPSGGAGGGAPGDDATLTDWGAQVANTSHLSNLTVTPGTPGFEDLIFQNSSCVLSPEGEIGPYYVLGELVREDIVDDEPGVPVSIEGQFIDINTCEPITDLYWDLWHCNSTGVYAGVVGSGNGNEDDTANLNRTFARGIAKTDSDGVASFKTIFPGHYSGRATHIHVVTHSGATELANGTLSGGNVTHIAQLFFDQDLISEINSNVSPYTENTIDIVENADDRVFMVETESESDPVFDYMLLGDSVEDGLFAWIAMGVDLSANYTWSAAAVYGENGGTEA</sequence>
<dbReference type="Pfam" id="PF00775">
    <property type="entry name" value="Dioxygenase_C"/>
    <property type="match status" value="1"/>
</dbReference>
<feature type="signal peptide" evidence="2">
    <location>
        <begin position="1"/>
        <end position="22"/>
    </location>
</feature>
<dbReference type="RefSeq" id="XP_066631642.1">
    <property type="nucleotide sequence ID" value="XM_066777547.1"/>
</dbReference>
<accession>A0ABR3CDA7</accession>
<keyword evidence="2" id="KW-0732">Signal</keyword>
<dbReference type="InterPro" id="IPR000627">
    <property type="entry name" value="Intradiol_dOase_C"/>
</dbReference>
<protein>
    <recommendedName>
        <fullName evidence="3">Intradiol ring-cleavage dioxygenases domain-containing protein</fullName>
    </recommendedName>
</protein>
<feature type="domain" description="Intradiol ring-cleavage dioxygenases" evidence="3">
    <location>
        <begin position="167"/>
        <end position="260"/>
    </location>
</feature>
<dbReference type="CDD" id="cd03457">
    <property type="entry name" value="intradiol_dioxygenase_like"/>
    <property type="match status" value="1"/>
</dbReference>
<comment type="caution">
    <text evidence="4">The sequence shown here is derived from an EMBL/GenBank/DDBJ whole genome shotgun (WGS) entry which is preliminary data.</text>
</comment>
<dbReference type="Proteomes" id="UP001430584">
    <property type="component" value="Unassembled WGS sequence"/>
</dbReference>
<reference evidence="4 5" key="1">
    <citation type="submission" date="2024-02" db="EMBL/GenBank/DDBJ databases">
        <title>De novo assembly and annotation of 12 fungi associated with fruit tree decline syndrome in Ontario, Canada.</title>
        <authorList>
            <person name="Sulman M."/>
            <person name="Ellouze W."/>
            <person name="Ilyukhin E."/>
        </authorList>
    </citation>
    <scope>NUCLEOTIDE SEQUENCE [LARGE SCALE GENOMIC DNA]</scope>
    <source>
        <strain evidence="4 5">FDS-637</strain>
    </source>
</reference>
<evidence type="ECO:0000256" key="2">
    <source>
        <dbReference type="SAM" id="SignalP"/>
    </source>
</evidence>
<dbReference type="PANTHER" id="PTHR34315:SF9">
    <property type="entry name" value="INTRADIOL RING-CLEAVAGE DIOXYGENASES DOMAIN-CONTAINING PROTEIN-RELATED"/>
    <property type="match status" value="1"/>
</dbReference>
<keyword evidence="5" id="KW-1185">Reference proteome</keyword>
<dbReference type="GeneID" id="92010195"/>
<feature type="chain" id="PRO_5046106152" description="Intradiol ring-cleavage dioxygenases domain-containing protein" evidence="2">
    <location>
        <begin position="23"/>
        <end position="378"/>
    </location>
</feature>
<evidence type="ECO:0000313" key="5">
    <source>
        <dbReference type="Proteomes" id="UP001430584"/>
    </source>
</evidence>
<organism evidence="4 5">
    <name type="scientific">Diplodia seriata</name>
    <dbReference type="NCBI Taxonomy" id="420778"/>
    <lineage>
        <taxon>Eukaryota</taxon>
        <taxon>Fungi</taxon>
        <taxon>Dikarya</taxon>
        <taxon>Ascomycota</taxon>
        <taxon>Pezizomycotina</taxon>
        <taxon>Dothideomycetes</taxon>
        <taxon>Dothideomycetes incertae sedis</taxon>
        <taxon>Botryosphaeriales</taxon>
        <taxon>Botryosphaeriaceae</taxon>
        <taxon>Diplodia</taxon>
    </lineage>
</organism>